<sequence>MNNDFINQISNGNASIKSRQHNTSLVLENTELTKDLIEMAVNIEDKFHFKAVWVIEKLVDKNIELLTPYIDKILETAPKYKHESAVRGISRTIHFLSKSKKIKLSEKQENRIIEICFDWLINPKIKLAPKVFAIYSLEEMSKKQPWILKELTPIVEKDAESQSPGYRAAARKILKKTYL</sequence>
<dbReference type="Proteomes" id="UP001304515">
    <property type="component" value="Chromosome"/>
</dbReference>
<evidence type="ECO:0000313" key="3">
    <source>
        <dbReference type="Proteomes" id="UP001304515"/>
    </source>
</evidence>
<dbReference type="EMBL" id="CP134878">
    <property type="protein sequence ID" value="WNM20102.1"/>
    <property type="molecule type" value="Genomic_DNA"/>
</dbReference>
<dbReference type="AlphaFoldDB" id="A0AA96F4R0"/>
<accession>A0AA96F000</accession>
<dbReference type="EMBL" id="CP134890">
    <property type="protein sequence ID" value="WNM21491.1"/>
    <property type="molecule type" value="Genomic_DNA"/>
</dbReference>
<evidence type="ECO:0000313" key="2">
    <source>
        <dbReference type="EMBL" id="WNM21491.1"/>
    </source>
</evidence>
<evidence type="ECO:0008006" key="4">
    <source>
        <dbReference type="Google" id="ProtNLM"/>
    </source>
</evidence>
<protein>
    <recommendedName>
        <fullName evidence="4">Adenylosuccinate lyase</fullName>
    </recommendedName>
</protein>
<keyword evidence="3" id="KW-1185">Reference proteome</keyword>
<evidence type="ECO:0000313" key="1">
    <source>
        <dbReference type="EMBL" id="WNM20102.1"/>
    </source>
</evidence>
<dbReference type="KEGG" id="fcj:RN605_12505"/>
<dbReference type="RefSeq" id="WP_313325223.1">
    <property type="nucleotide sequence ID" value="NZ_CP134878.1"/>
</dbReference>
<gene>
    <name evidence="2" type="ORF">RN605_12505</name>
    <name evidence="1" type="ORF">RN608_05335</name>
</gene>
<organism evidence="2 3">
    <name type="scientific">Flavobacterium capsici</name>
    <dbReference type="NCBI Taxonomy" id="3075618"/>
    <lineage>
        <taxon>Bacteria</taxon>
        <taxon>Pseudomonadati</taxon>
        <taxon>Bacteroidota</taxon>
        <taxon>Flavobacteriia</taxon>
        <taxon>Flavobacteriales</taxon>
        <taxon>Flavobacteriaceae</taxon>
        <taxon>Flavobacterium</taxon>
    </lineage>
</organism>
<name>A0AA96F4R0_9FLAO</name>
<reference evidence="2 3" key="1">
    <citation type="submission" date="2023-09" db="EMBL/GenBank/DDBJ databases">
        <title>Flavobacterium sp. a novel bacteria isolate from Pepper rhizosphere.</title>
        <authorList>
            <person name="Peng Y."/>
            <person name="Lee J."/>
        </authorList>
    </citation>
    <scope>NUCLEOTIDE SEQUENCE [LARGE SCALE GENOMIC DNA]</scope>
    <source>
        <strain evidence="1">PMR2A8</strain>
        <strain evidence="2 3">PMTSA4</strain>
    </source>
</reference>
<accession>A0AA96F4R0</accession>
<proteinExistence type="predicted"/>